<keyword evidence="3" id="KW-1133">Transmembrane helix</keyword>
<dbReference type="Gene3D" id="1.10.10.10">
    <property type="entry name" value="Winged helix-like DNA-binding domain superfamily/Winged helix DNA-binding domain"/>
    <property type="match status" value="1"/>
</dbReference>
<dbReference type="InterPro" id="IPR016032">
    <property type="entry name" value="Sig_transdc_resp-reg_C-effctor"/>
</dbReference>
<dbReference type="RefSeq" id="WP_058021446.1">
    <property type="nucleotide sequence ID" value="NZ_CP013189.1"/>
</dbReference>
<dbReference type="InterPro" id="IPR036388">
    <property type="entry name" value="WH-like_DNA-bd_sf"/>
</dbReference>
<dbReference type="GO" id="GO:0003677">
    <property type="term" value="F:DNA binding"/>
    <property type="evidence" value="ECO:0007669"/>
    <property type="project" value="UniProtKB-UniRule"/>
</dbReference>
<dbReference type="SUPFAM" id="SSF46894">
    <property type="entry name" value="C-terminal effector domain of the bipartite response regulators"/>
    <property type="match status" value="1"/>
</dbReference>
<feature type="transmembrane region" description="Helical" evidence="3">
    <location>
        <begin position="135"/>
        <end position="156"/>
    </location>
</feature>
<evidence type="ECO:0000256" key="3">
    <source>
        <dbReference type="SAM" id="Phobius"/>
    </source>
</evidence>
<gene>
    <name evidence="5" type="ORF">PS2015_1300</name>
</gene>
<feature type="DNA-binding region" description="OmpR/PhoB-type" evidence="2">
    <location>
        <begin position="5"/>
        <end position="103"/>
    </location>
</feature>
<reference evidence="5 6" key="1">
    <citation type="submission" date="2015-11" db="EMBL/GenBank/DDBJ databases">
        <authorList>
            <person name="Zhang Y."/>
            <person name="Guo Z."/>
        </authorList>
    </citation>
    <scope>NUCLEOTIDE SEQUENCE [LARGE SCALE GENOMIC DNA]</scope>
    <source>
        <strain evidence="5 6">KCTC 32221</strain>
    </source>
</reference>
<dbReference type="KEGG" id="pspi:PS2015_1300"/>
<dbReference type="CDD" id="cd00383">
    <property type="entry name" value="trans_reg_C"/>
    <property type="match status" value="1"/>
</dbReference>
<feature type="domain" description="OmpR/PhoB-type" evidence="4">
    <location>
        <begin position="5"/>
        <end position="103"/>
    </location>
</feature>
<dbReference type="GO" id="GO:0000160">
    <property type="term" value="P:phosphorelay signal transduction system"/>
    <property type="evidence" value="ECO:0007669"/>
    <property type="project" value="InterPro"/>
</dbReference>
<dbReference type="AlphaFoldDB" id="A0A0S2KCB9"/>
<evidence type="ECO:0000256" key="2">
    <source>
        <dbReference type="PROSITE-ProRule" id="PRU01091"/>
    </source>
</evidence>
<evidence type="ECO:0000259" key="4">
    <source>
        <dbReference type="PROSITE" id="PS51755"/>
    </source>
</evidence>
<evidence type="ECO:0000313" key="6">
    <source>
        <dbReference type="Proteomes" id="UP000065641"/>
    </source>
</evidence>
<sequence>MNNYYEGFLLGEWQVYPETGVLSRNGLRIRAEPKVIDLLMALIHSPEQFGSREQLLAKVWPDVVVNEEVLTRAVSELRTLLGDTSRNRRYILTVPKRGYKLLLTPTTLCKPPSQPSDNSRPMFAQWSRWIMLGKLAHHIAVFAGYVFLGAGSWLYWADSRDHHATPALDSGAIAQSPYNCDPSDSATLSSKFKAA</sequence>
<dbReference type="InterPro" id="IPR001867">
    <property type="entry name" value="OmpR/PhoB-type_DNA-bd"/>
</dbReference>
<protein>
    <recommendedName>
        <fullName evidence="4">OmpR/PhoB-type domain-containing protein</fullName>
    </recommendedName>
</protein>
<dbReference type="Pfam" id="PF00486">
    <property type="entry name" value="Trans_reg_C"/>
    <property type="match status" value="1"/>
</dbReference>
<keyword evidence="6" id="KW-1185">Reference proteome</keyword>
<dbReference type="PROSITE" id="PS51755">
    <property type="entry name" value="OMPR_PHOB"/>
    <property type="match status" value="1"/>
</dbReference>
<keyword evidence="1 2" id="KW-0238">DNA-binding</keyword>
<accession>A0A0S2KCB9</accession>
<dbReference type="SMART" id="SM00862">
    <property type="entry name" value="Trans_reg_C"/>
    <property type="match status" value="1"/>
</dbReference>
<dbReference type="OrthoDB" id="1971692at2"/>
<name>A0A0S2KCB9_9GAMM</name>
<dbReference type="STRING" id="1249552.PS2015_1300"/>
<dbReference type="EMBL" id="CP013189">
    <property type="protein sequence ID" value="ALO45958.1"/>
    <property type="molecule type" value="Genomic_DNA"/>
</dbReference>
<organism evidence="5 6">
    <name type="scientific">Pseudohongiella spirulinae</name>
    <dbReference type="NCBI Taxonomy" id="1249552"/>
    <lineage>
        <taxon>Bacteria</taxon>
        <taxon>Pseudomonadati</taxon>
        <taxon>Pseudomonadota</taxon>
        <taxon>Gammaproteobacteria</taxon>
        <taxon>Pseudomonadales</taxon>
        <taxon>Pseudohongiellaceae</taxon>
        <taxon>Pseudohongiella</taxon>
    </lineage>
</organism>
<keyword evidence="3" id="KW-0472">Membrane</keyword>
<keyword evidence="3" id="KW-0812">Transmembrane</keyword>
<dbReference type="Proteomes" id="UP000065641">
    <property type="component" value="Chromosome"/>
</dbReference>
<dbReference type="GO" id="GO:0006355">
    <property type="term" value="P:regulation of DNA-templated transcription"/>
    <property type="evidence" value="ECO:0007669"/>
    <property type="project" value="InterPro"/>
</dbReference>
<evidence type="ECO:0000313" key="5">
    <source>
        <dbReference type="EMBL" id="ALO45958.1"/>
    </source>
</evidence>
<proteinExistence type="predicted"/>
<evidence type="ECO:0000256" key="1">
    <source>
        <dbReference type="ARBA" id="ARBA00023125"/>
    </source>
</evidence>